<evidence type="ECO:0008006" key="2">
    <source>
        <dbReference type="Google" id="ProtNLM"/>
    </source>
</evidence>
<proteinExistence type="predicted"/>
<evidence type="ECO:0000313" key="1">
    <source>
        <dbReference type="EMBL" id="XCN74480.1"/>
    </source>
</evidence>
<name>A0AAU8LZ89_9BACT</name>
<reference evidence="1" key="2">
    <citation type="submission" date="2024-06" db="EMBL/GenBank/DDBJ databases">
        <authorList>
            <person name="Plum-Jensen L.E."/>
            <person name="Schramm A."/>
            <person name="Marshall I.P.G."/>
        </authorList>
    </citation>
    <scope>NUCLEOTIDE SEQUENCE</scope>
    <source>
        <strain evidence="1">Rat1</strain>
    </source>
</reference>
<accession>A0AAU8LZ89</accession>
<sequence>MAANNLQAQLSQHRFMLSLTPEVPAFDSTNNIFGNKFLRRPDLTTFDRLQIAYEALCAKIFGHWGMISALAKYHNISRTFIYNTLAVFEEVVELALGEPPQQVEIENKSESVELMIALRLEGKCGVGAISTIMKRFNHRFSGQGTVSTYLNHIGSLVPSGLMTEDNVRLVFLSDEIFSGNQPILITVDPISSAILKIELVDKRRAEEWSRHWLCLKKNGFEAIYYVTDEGSGLCSAHENLFTGSMRQPDTFHAVAYRLGGRLERLEESAYKAIAYEYDRKEKILSAKSEDVVSKRTGKYEQACDKAEKAMELYDSFSYLYGCILNEMKPFRHNGELRDRQQAEENIQAALEMITSLGHEKINDAVNKIRRIMPTLLNYFDVAREIREGLDKLAIDQNALSSLCLAWQHHKAVIKSKKTDRRKKCADREQRCLEFAEGYLQEKFEIIKERVYSELDAIV</sequence>
<gene>
    <name evidence="1" type="ORF">Q3M24_06960</name>
</gene>
<protein>
    <recommendedName>
        <fullName evidence="2">HEPN domain-containing protein</fullName>
    </recommendedName>
</protein>
<dbReference type="KEGG" id="eaj:Q3M24_06960"/>
<reference evidence="1" key="1">
    <citation type="journal article" date="2024" name="Syst. Appl. Microbiol.">
        <title>First single-strain enrichments of Electrothrix cable bacteria, description of E. aestuarii sp. nov. and E. rattekaaiensis sp. nov., and proposal of a cable bacteria taxonomy following the rules of the SeqCode.</title>
        <authorList>
            <person name="Plum-Jensen L.E."/>
            <person name="Schramm A."/>
            <person name="Marshall I.P.G."/>
        </authorList>
    </citation>
    <scope>NUCLEOTIDE SEQUENCE</scope>
    <source>
        <strain evidence="1">Rat1</strain>
    </source>
</reference>
<dbReference type="AlphaFoldDB" id="A0AAU8LZ89"/>
<organism evidence="1">
    <name type="scientific">Candidatus Electrothrix aestuarii</name>
    <dbReference type="NCBI Taxonomy" id="3062594"/>
    <lineage>
        <taxon>Bacteria</taxon>
        <taxon>Pseudomonadati</taxon>
        <taxon>Thermodesulfobacteriota</taxon>
        <taxon>Desulfobulbia</taxon>
        <taxon>Desulfobulbales</taxon>
        <taxon>Desulfobulbaceae</taxon>
        <taxon>Candidatus Electrothrix</taxon>
    </lineage>
</organism>
<dbReference type="EMBL" id="CP159373">
    <property type="protein sequence ID" value="XCN74480.1"/>
    <property type="molecule type" value="Genomic_DNA"/>
</dbReference>